<name>A0A3N2R9E5_9RHOB</name>
<comment type="caution">
    <text evidence="5">The sequence shown here is derived from an EMBL/GenBank/DDBJ whole genome shotgun (WGS) entry which is preliminary data.</text>
</comment>
<evidence type="ECO:0000259" key="4">
    <source>
        <dbReference type="PROSITE" id="PS01124"/>
    </source>
</evidence>
<dbReference type="OrthoDB" id="9793400at2"/>
<evidence type="ECO:0000256" key="1">
    <source>
        <dbReference type="ARBA" id="ARBA00023015"/>
    </source>
</evidence>
<dbReference type="AlphaFoldDB" id="A0A3N2R9E5"/>
<keyword evidence="1" id="KW-0805">Transcription regulation</keyword>
<dbReference type="InterPro" id="IPR050204">
    <property type="entry name" value="AraC_XylS_family_regulators"/>
</dbReference>
<dbReference type="PROSITE" id="PS01124">
    <property type="entry name" value="HTH_ARAC_FAMILY_2"/>
    <property type="match status" value="1"/>
</dbReference>
<reference evidence="5 6" key="1">
    <citation type="submission" date="2018-10" db="EMBL/GenBank/DDBJ databases">
        <title>Histidinibacterium lentulum gen. nov., sp. nov., a marine bacterium from the culture broth of Picochlorum sp. 122.</title>
        <authorList>
            <person name="Wang G."/>
        </authorList>
    </citation>
    <scope>NUCLEOTIDE SEQUENCE [LARGE SCALE GENOMIC DNA]</scope>
    <source>
        <strain evidence="5 6">B17</strain>
    </source>
</reference>
<evidence type="ECO:0000256" key="3">
    <source>
        <dbReference type="ARBA" id="ARBA00023163"/>
    </source>
</evidence>
<dbReference type="GO" id="GO:0003700">
    <property type="term" value="F:DNA-binding transcription factor activity"/>
    <property type="evidence" value="ECO:0007669"/>
    <property type="project" value="InterPro"/>
</dbReference>
<keyword evidence="6" id="KW-1185">Reference proteome</keyword>
<dbReference type="InterPro" id="IPR018060">
    <property type="entry name" value="HTH_AraC"/>
</dbReference>
<dbReference type="InterPro" id="IPR001387">
    <property type="entry name" value="Cro/C1-type_HTH"/>
</dbReference>
<dbReference type="PANTHER" id="PTHR46796:SF15">
    <property type="entry name" value="BLL1074 PROTEIN"/>
    <property type="match status" value="1"/>
</dbReference>
<dbReference type="EMBL" id="RDRB01000001">
    <property type="protein sequence ID" value="ROU04100.1"/>
    <property type="molecule type" value="Genomic_DNA"/>
</dbReference>
<dbReference type="Gene3D" id="1.10.10.60">
    <property type="entry name" value="Homeodomain-like"/>
    <property type="match status" value="1"/>
</dbReference>
<dbReference type="Pfam" id="PF12833">
    <property type="entry name" value="HTH_18"/>
    <property type="match status" value="1"/>
</dbReference>
<dbReference type="GO" id="GO:0043565">
    <property type="term" value="F:sequence-specific DNA binding"/>
    <property type="evidence" value="ECO:0007669"/>
    <property type="project" value="InterPro"/>
</dbReference>
<dbReference type="SMART" id="SM00342">
    <property type="entry name" value="HTH_ARAC"/>
    <property type="match status" value="1"/>
</dbReference>
<organism evidence="5 6">
    <name type="scientific">Histidinibacterium lentulum</name>
    <dbReference type="NCBI Taxonomy" id="2480588"/>
    <lineage>
        <taxon>Bacteria</taxon>
        <taxon>Pseudomonadati</taxon>
        <taxon>Pseudomonadota</taxon>
        <taxon>Alphaproteobacteria</taxon>
        <taxon>Rhodobacterales</taxon>
        <taxon>Paracoccaceae</taxon>
        <taxon>Histidinibacterium</taxon>
    </lineage>
</organism>
<feature type="domain" description="HTH araC/xylS-type" evidence="4">
    <location>
        <begin position="184"/>
        <end position="271"/>
    </location>
</feature>
<evidence type="ECO:0000256" key="2">
    <source>
        <dbReference type="ARBA" id="ARBA00023125"/>
    </source>
</evidence>
<dbReference type="PANTHER" id="PTHR46796">
    <property type="entry name" value="HTH-TYPE TRANSCRIPTIONAL ACTIVATOR RHAS-RELATED"/>
    <property type="match status" value="1"/>
</dbReference>
<sequence length="271" mass="29434">MEVFWSMPERNIPPVMHRHPCPAWLHGLVAGMTGYKERSGMAAVQREPASLVVPMVISFRDAFTIALEPGPSDGDRHADFVAGLTSGPVRIGSTGNAECIQIDFTPLGALRFFGLPLSEIAAQLVPVDALLGPVGRALRDDLGATDDWPGRFALVERFLQGRFLHAPSALTEGAWTLMMRAHASLRVEQLAAELGVSRKHLSRRFQHEIGLRPKTVARILRFRRSLTTIRAAGGSTDLADIAAAGGYADQAHMTREFQALGGGTPRSLIHF</sequence>
<keyword evidence="3" id="KW-0804">Transcription</keyword>
<gene>
    <name evidence="5" type="ORF">EAT49_01495</name>
</gene>
<evidence type="ECO:0000313" key="5">
    <source>
        <dbReference type="EMBL" id="ROU04100.1"/>
    </source>
</evidence>
<keyword evidence="2" id="KW-0238">DNA-binding</keyword>
<accession>A0A3N2R9E5</accession>
<evidence type="ECO:0000313" key="6">
    <source>
        <dbReference type="Proteomes" id="UP000268016"/>
    </source>
</evidence>
<dbReference type="Proteomes" id="UP000268016">
    <property type="component" value="Unassembled WGS sequence"/>
</dbReference>
<proteinExistence type="predicted"/>
<dbReference type="RefSeq" id="WP_123640508.1">
    <property type="nucleotide sequence ID" value="NZ_ML119081.1"/>
</dbReference>
<dbReference type="CDD" id="cd00093">
    <property type="entry name" value="HTH_XRE"/>
    <property type="match status" value="1"/>
</dbReference>
<protein>
    <submittedName>
        <fullName evidence="5">Helix-turn-helix domain-containing protein</fullName>
    </submittedName>
</protein>